<keyword evidence="6" id="KW-1185">Reference proteome</keyword>
<dbReference type="CDD" id="cd04688">
    <property type="entry name" value="NUDIX_Hydrolase"/>
    <property type="match status" value="1"/>
</dbReference>
<dbReference type="PROSITE" id="PS00893">
    <property type="entry name" value="NUDIX_BOX"/>
    <property type="match status" value="1"/>
</dbReference>
<evidence type="ECO:0000313" key="5">
    <source>
        <dbReference type="EMBL" id="MBZ6016523.1"/>
    </source>
</evidence>
<comment type="similarity">
    <text evidence="2">Belongs to the Nudix hydrolase family.</text>
</comment>
<dbReference type="Proteomes" id="UP000727071">
    <property type="component" value="Unassembled WGS sequence"/>
</dbReference>
<dbReference type="PANTHER" id="PTHR43736">
    <property type="entry name" value="ADP-RIBOSE PYROPHOSPHATASE"/>
    <property type="match status" value="1"/>
</dbReference>
<gene>
    <name evidence="5" type="ORF">KII88_08315</name>
    <name evidence="4" type="ORF">KIJ07_01875</name>
</gene>
<evidence type="ECO:0000313" key="4">
    <source>
        <dbReference type="EMBL" id="MBZ5999179.1"/>
    </source>
</evidence>
<evidence type="ECO:0000313" key="6">
    <source>
        <dbReference type="Proteomes" id="UP000705994"/>
    </source>
</evidence>
<dbReference type="InterPro" id="IPR015797">
    <property type="entry name" value="NUDIX_hydrolase-like_dom_sf"/>
</dbReference>
<evidence type="ECO:0000256" key="1">
    <source>
        <dbReference type="ARBA" id="ARBA00022801"/>
    </source>
</evidence>
<dbReference type="RefSeq" id="WP_224145607.1">
    <property type="nucleotide sequence ID" value="NZ_JAHBFO010000026.1"/>
</dbReference>
<organism evidence="5 7">
    <name type="scientific">Leuconostoc gelidum subsp. gelidum</name>
    <dbReference type="NCBI Taxonomy" id="1607839"/>
    <lineage>
        <taxon>Bacteria</taxon>
        <taxon>Bacillati</taxon>
        <taxon>Bacillota</taxon>
        <taxon>Bacilli</taxon>
        <taxon>Lactobacillales</taxon>
        <taxon>Lactobacillaceae</taxon>
        <taxon>Leuconostoc</taxon>
        <taxon>Leuconostoc gelidum group</taxon>
    </lineage>
</organism>
<dbReference type="AlphaFoldDB" id="A0AB35G122"/>
<dbReference type="InterPro" id="IPR000086">
    <property type="entry name" value="NUDIX_hydrolase_dom"/>
</dbReference>
<dbReference type="SUPFAM" id="SSF55811">
    <property type="entry name" value="Nudix"/>
    <property type="match status" value="1"/>
</dbReference>
<evidence type="ECO:0000313" key="7">
    <source>
        <dbReference type="Proteomes" id="UP000727071"/>
    </source>
</evidence>
<dbReference type="EMBL" id="JAHBFV010000024">
    <property type="protein sequence ID" value="MBZ6016523.1"/>
    <property type="molecule type" value="Genomic_DNA"/>
</dbReference>
<comment type="caution">
    <text evidence="5">The sequence shown here is derived from an EMBL/GenBank/DDBJ whole genome shotgun (WGS) entry which is preliminary data.</text>
</comment>
<dbReference type="GO" id="GO:0016787">
    <property type="term" value="F:hydrolase activity"/>
    <property type="evidence" value="ECO:0007669"/>
    <property type="project" value="UniProtKB-KW"/>
</dbReference>
<name>A0AB35G122_LEUGE</name>
<keyword evidence="1 2" id="KW-0378">Hydrolase</keyword>
<dbReference type="PROSITE" id="PS51462">
    <property type="entry name" value="NUDIX"/>
    <property type="match status" value="1"/>
</dbReference>
<evidence type="ECO:0000256" key="2">
    <source>
        <dbReference type="RuleBase" id="RU003476"/>
    </source>
</evidence>
<dbReference type="InterPro" id="IPR020476">
    <property type="entry name" value="Nudix_hydrolase"/>
</dbReference>
<evidence type="ECO:0000259" key="3">
    <source>
        <dbReference type="PROSITE" id="PS51462"/>
    </source>
</evidence>
<dbReference type="Pfam" id="PF00293">
    <property type="entry name" value="NUDIX"/>
    <property type="match status" value="1"/>
</dbReference>
<dbReference type="InterPro" id="IPR020084">
    <property type="entry name" value="NUDIX_hydrolase_CS"/>
</dbReference>
<dbReference type="EMBL" id="JAHBFX010000001">
    <property type="protein sequence ID" value="MBZ5999179.1"/>
    <property type="molecule type" value="Genomic_DNA"/>
</dbReference>
<dbReference type="PANTHER" id="PTHR43736:SF2">
    <property type="entry name" value="MUTT_NUDIX FAMILY PROTEIN"/>
    <property type="match status" value="1"/>
</dbReference>
<sequence>MADEKTDIVLRRDKHDFKLRVTGVLFNQNGDIAVNEEPQYGYLTLPGGKIKFGETSQQAVVREFAEEMGIRVQGTKLLSVTENLFSFEGKLNNEVCFTWLVVKIDNQTVYAKDDWEQTLVWRSLNSISNLKPHALQAVLNNLPTQVVHLINIDKGE</sequence>
<dbReference type="Proteomes" id="UP000705994">
    <property type="component" value="Unassembled WGS sequence"/>
</dbReference>
<feature type="domain" description="Nudix hydrolase" evidence="3">
    <location>
        <begin position="16"/>
        <end position="143"/>
    </location>
</feature>
<protein>
    <submittedName>
        <fullName evidence="5">NUDIX domain-containing protein</fullName>
    </submittedName>
</protein>
<proteinExistence type="inferred from homology"/>
<reference evidence="5 6" key="1">
    <citation type="submission" date="2021-05" db="EMBL/GenBank/DDBJ databases">
        <title>Pangenome of Leuconostoc gelidum warrants species status for Leuconostoc gelidum subsp. gasicomitatum.</title>
        <authorList>
            <person name="Johansson P."/>
            <person name="Sade E."/>
            <person name="Hultman J."/>
            <person name="Auvinen P."/>
            <person name="Bjorkroth J."/>
        </authorList>
    </citation>
    <scope>NUCLEOTIDE SEQUENCE</scope>
    <source>
        <strain evidence="4 6">AMKR21</strain>
        <strain evidence="5">C220d</strain>
    </source>
</reference>
<dbReference type="Gene3D" id="3.90.79.10">
    <property type="entry name" value="Nucleoside Triphosphate Pyrophosphohydrolase"/>
    <property type="match status" value="1"/>
</dbReference>
<accession>A0AB35G122</accession>
<dbReference type="PRINTS" id="PR00502">
    <property type="entry name" value="NUDIXFAMILY"/>
</dbReference>